<evidence type="ECO:0000259" key="3">
    <source>
        <dbReference type="PROSITE" id="PS50109"/>
    </source>
</evidence>
<gene>
    <name evidence="6" type="ordered locus">MSWAN_1581</name>
</gene>
<evidence type="ECO:0000313" key="7">
    <source>
        <dbReference type="Proteomes" id="UP000009231"/>
    </source>
</evidence>
<feature type="transmembrane region" description="Helical" evidence="2">
    <location>
        <begin position="105"/>
        <end position="124"/>
    </location>
</feature>
<dbReference type="Gene3D" id="3.30.565.10">
    <property type="entry name" value="Histidine kinase-like ATPase, C-terminal domain"/>
    <property type="match status" value="1"/>
</dbReference>
<dbReference type="InterPro" id="IPR001610">
    <property type="entry name" value="PAC"/>
</dbReference>
<dbReference type="SUPFAM" id="SSF55785">
    <property type="entry name" value="PYP-like sensor domain (PAS domain)"/>
    <property type="match status" value="1"/>
</dbReference>
<dbReference type="PROSITE" id="PS50109">
    <property type="entry name" value="HIS_KIN"/>
    <property type="match status" value="1"/>
</dbReference>
<dbReference type="Pfam" id="PF02518">
    <property type="entry name" value="HATPase_c"/>
    <property type="match status" value="1"/>
</dbReference>
<dbReference type="KEGG" id="mew:MSWAN_1581"/>
<dbReference type="Proteomes" id="UP000009231">
    <property type="component" value="Chromosome"/>
</dbReference>
<dbReference type="eggNOG" id="arCOG06712">
    <property type="taxonomic scope" value="Archaea"/>
</dbReference>
<keyword evidence="2" id="KW-1133">Transmembrane helix</keyword>
<dbReference type="Pfam" id="PF08447">
    <property type="entry name" value="PAS_3"/>
    <property type="match status" value="1"/>
</dbReference>
<dbReference type="SMART" id="SM00086">
    <property type="entry name" value="PAC"/>
    <property type="match status" value="1"/>
</dbReference>
<dbReference type="SUPFAM" id="SSF55874">
    <property type="entry name" value="ATPase domain of HSP90 chaperone/DNA topoisomerase II/histidine kinase"/>
    <property type="match status" value="1"/>
</dbReference>
<reference evidence="6 7" key="1">
    <citation type="journal article" date="2014" name="Int. J. Syst. Evol. Microbiol.">
        <title>Methanobacterium paludis sp. nov. and a novel strain of Methanobacterium lacus isolated from northern peatlands.</title>
        <authorList>
            <person name="Cadillo-Quiroz H."/>
            <person name="Brauer S.L."/>
            <person name="Goodson N."/>
            <person name="Yavitt J.B."/>
            <person name="Zinder S.H."/>
        </authorList>
    </citation>
    <scope>NUCLEOTIDE SEQUENCE [LARGE SCALE GENOMIC DNA]</scope>
    <source>
        <strain evidence="7">DSM 25820 / JCM 18151 / SWAN1</strain>
    </source>
</reference>
<dbReference type="InterPro" id="IPR005467">
    <property type="entry name" value="His_kinase_dom"/>
</dbReference>
<evidence type="ECO:0000259" key="5">
    <source>
        <dbReference type="PROSITE" id="PS50113"/>
    </source>
</evidence>
<dbReference type="Gene3D" id="3.30.450.20">
    <property type="entry name" value="PAS domain"/>
    <property type="match status" value="1"/>
</dbReference>
<proteinExistence type="predicted"/>
<accession>F6D277</accession>
<dbReference type="InterPro" id="IPR000014">
    <property type="entry name" value="PAS"/>
</dbReference>
<dbReference type="EMBL" id="CP002772">
    <property type="protein sequence ID" value="AEG18594.1"/>
    <property type="molecule type" value="Genomic_DNA"/>
</dbReference>
<dbReference type="InterPro" id="IPR003594">
    <property type="entry name" value="HATPase_dom"/>
</dbReference>
<feature type="domain" description="PAC" evidence="5">
    <location>
        <begin position="411"/>
        <end position="463"/>
    </location>
</feature>
<dbReference type="SMART" id="SM00091">
    <property type="entry name" value="PAS"/>
    <property type="match status" value="1"/>
</dbReference>
<feature type="transmembrane region" description="Helical" evidence="2">
    <location>
        <begin position="272"/>
        <end position="292"/>
    </location>
</feature>
<feature type="transmembrane region" description="Helical" evidence="2">
    <location>
        <begin position="75"/>
        <end position="93"/>
    </location>
</feature>
<dbReference type="PANTHER" id="PTHR43065">
    <property type="entry name" value="SENSOR HISTIDINE KINASE"/>
    <property type="match status" value="1"/>
</dbReference>
<feature type="transmembrane region" description="Helical" evidence="2">
    <location>
        <begin position="200"/>
        <end position="220"/>
    </location>
</feature>
<dbReference type="InterPro" id="IPR036890">
    <property type="entry name" value="HATPase_C_sf"/>
</dbReference>
<dbReference type="InterPro" id="IPR035965">
    <property type="entry name" value="PAS-like_dom_sf"/>
</dbReference>
<feature type="transmembrane region" description="Helical" evidence="2">
    <location>
        <begin position="44"/>
        <end position="63"/>
    </location>
</feature>
<dbReference type="PROSITE" id="PS50112">
    <property type="entry name" value="PAS"/>
    <property type="match status" value="1"/>
</dbReference>
<dbReference type="HOGENOM" id="CLU_016295_0_0_2"/>
<keyword evidence="2" id="KW-0472">Membrane</keyword>
<name>F6D277_METPW</name>
<evidence type="ECO:0000256" key="1">
    <source>
        <dbReference type="SAM" id="Coils"/>
    </source>
</evidence>
<dbReference type="AlphaFoldDB" id="F6D277"/>
<feature type="transmembrane region" description="Helical" evidence="2">
    <location>
        <begin position="226"/>
        <end position="251"/>
    </location>
</feature>
<keyword evidence="1" id="KW-0175">Coiled coil</keyword>
<dbReference type="SMART" id="SM00387">
    <property type="entry name" value="HATPase_c"/>
    <property type="match status" value="1"/>
</dbReference>
<sequence length="672" mass="76790">MHAYKNTNSLKPFIILLSGILIVLSVLPIYLGINTLSAKVFGDFSIVIMNLLALGILIYTAWLSFKNNKGTYKPWLMFVIGQSFYALAELLYLASDFSTNNYSLIADPTFMITYPFFIIGILLFIKKPFKLQTKVFLDLIITIASTFFILYFLLIEPRIQLKGLLSTFSGLLYIFLDISLLFVVLTLLVSKNKKISELTVLFLLATVFSQILGDLVFAYNNLDPNLFYQWLSTIMYMLSPSFTALAAVSFVKNVNLDLSLTSFSKILKPERSWQSYIPLVLVLFTYSLLFISKTVDKVLIGCVGVIITLIVIRELISLDELKKTHKDLKKNKELIEKSEQQLNFISSNMMDLITESNEAFVYKYVNNSSHSFLGYKPEEIMGNNLYDFVYPEDVEIVQRSVETAIKNHSSERVQYRCKKSAGDHVWVETIRKPIFNNENKFKGFICSTRDISAQKENEIIVQDSLKEKEMLLREIHHRVKNNLQIVSSLLNLQSYHVDEEEALDVLTESKNRIKTMALVHEELYRSPNLTNISFNEYLERLVSNLFYSYGINKQNITPKFHMEEIKIGIDTAIPCGLIVNELVTNSLKYAFTDDMTGNIEVNLKADGDMYAMKVADNGVGLPADIEPENVETLGLQLVANLVKQLDGNFEINRANGTEFQITFPEQEYTKRV</sequence>
<feature type="domain" description="PAS" evidence="4">
    <location>
        <begin position="338"/>
        <end position="408"/>
    </location>
</feature>
<dbReference type="PANTHER" id="PTHR43065:SF23">
    <property type="entry name" value="SENSOR HISTIDINE KINASE PDTAS"/>
    <property type="match status" value="1"/>
</dbReference>
<keyword evidence="2" id="KW-0812">Transmembrane</keyword>
<dbReference type="CDD" id="cd00130">
    <property type="entry name" value="PAS"/>
    <property type="match status" value="1"/>
</dbReference>
<organism evidence="6 7">
    <name type="scientific">Methanobacterium paludis (strain DSM 25820 / JCM 18151 / SWAN1)</name>
    <dbReference type="NCBI Taxonomy" id="868131"/>
    <lineage>
        <taxon>Archaea</taxon>
        <taxon>Methanobacteriati</taxon>
        <taxon>Methanobacteriota</taxon>
        <taxon>Methanomada group</taxon>
        <taxon>Methanobacteria</taxon>
        <taxon>Methanobacteriales</taxon>
        <taxon>Methanobacteriaceae</taxon>
        <taxon>Methanobacterium</taxon>
    </lineage>
</organism>
<dbReference type="GO" id="GO:0016301">
    <property type="term" value="F:kinase activity"/>
    <property type="evidence" value="ECO:0007669"/>
    <property type="project" value="UniProtKB-KW"/>
</dbReference>
<keyword evidence="6" id="KW-0808">Transferase</keyword>
<feature type="transmembrane region" description="Helical" evidence="2">
    <location>
        <begin position="12"/>
        <end position="32"/>
    </location>
</feature>
<feature type="transmembrane region" description="Helical" evidence="2">
    <location>
        <begin position="136"/>
        <end position="155"/>
    </location>
</feature>
<evidence type="ECO:0000259" key="4">
    <source>
        <dbReference type="PROSITE" id="PS50112"/>
    </source>
</evidence>
<keyword evidence="6" id="KW-0418">Kinase</keyword>
<dbReference type="NCBIfam" id="TIGR00229">
    <property type="entry name" value="sensory_box"/>
    <property type="match status" value="1"/>
</dbReference>
<dbReference type="InterPro" id="IPR013655">
    <property type="entry name" value="PAS_fold_3"/>
</dbReference>
<evidence type="ECO:0000256" key="2">
    <source>
        <dbReference type="SAM" id="Phobius"/>
    </source>
</evidence>
<evidence type="ECO:0000313" key="6">
    <source>
        <dbReference type="EMBL" id="AEG18594.1"/>
    </source>
</evidence>
<dbReference type="InterPro" id="IPR000700">
    <property type="entry name" value="PAS-assoc_C"/>
</dbReference>
<dbReference type="eggNOG" id="arCOG02335">
    <property type="taxonomic scope" value="Archaea"/>
</dbReference>
<dbReference type="PROSITE" id="PS50113">
    <property type="entry name" value="PAC"/>
    <property type="match status" value="1"/>
</dbReference>
<keyword evidence="7" id="KW-1185">Reference proteome</keyword>
<dbReference type="InterPro" id="IPR011495">
    <property type="entry name" value="Sig_transdc_His_kin_sub2_dim/P"/>
</dbReference>
<protein>
    <submittedName>
        <fullName evidence="6">Signal transduction histidine kinase</fullName>
    </submittedName>
</protein>
<feature type="coiled-coil region" evidence="1">
    <location>
        <begin position="318"/>
        <end position="355"/>
    </location>
</feature>
<feature type="transmembrane region" description="Helical" evidence="2">
    <location>
        <begin position="167"/>
        <end position="188"/>
    </location>
</feature>
<dbReference type="STRING" id="868131.MSWAN_1581"/>
<dbReference type="Pfam" id="PF07568">
    <property type="entry name" value="HisKA_2"/>
    <property type="match status" value="1"/>
</dbReference>
<feature type="domain" description="Histidine kinase" evidence="3">
    <location>
        <begin position="474"/>
        <end position="667"/>
    </location>
</feature>